<comment type="caution">
    <text evidence="1">The sequence shown here is derived from an EMBL/GenBank/DDBJ whole genome shotgun (WGS) entry which is preliminary data.</text>
</comment>
<dbReference type="InParanoid" id="A0A2P5DFV3"/>
<proteinExistence type="predicted"/>
<dbReference type="EMBL" id="JXTC01000273">
    <property type="protein sequence ID" value="PON72157.1"/>
    <property type="molecule type" value="Genomic_DNA"/>
</dbReference>
<reference evidence="2" key="1">
    <citation type="submission" date="2016-06" db="EMBL/GenBank/DDBJ databases">
        <title>Parallel loss of symbiosis genes in relatives of nitrogen-fixing non-legume Parasponia.</title>
        <authorList>
            <person name="Van Velzen R."/>
            <person name="Holmer R."/>
            <person name="Bu F."/>
            <person name="Rutten L."/>
            <person name="Van Zeijl A."/>
            <person name="Liu W."/>
            <person name="Santuari L."/>
            <person name="Cao Q."/>
            <person name="Sharma T."/>
            <person name="Shen D."/>
            <person name="Roswanjaya Y."/>
            <person name="Wardhani T."/>
            <person name="Kalhor M.S."/>
            <person name="Jansen J."/>
            <person name="Van den Hoogen J."/>
            <person name="Gungor B."/>
            <person name="Hartog M."/>
            <person name="Hontelez J."/>
            <person name="Verver J."/>
            <person name="Yang W.-C."/>
            <person name="Schijlen E."/>
            <person name="Repin R."/>
            <person name="Schilthuizen M."/>
            <person name="Schranz E."/>
            <person name="Heidstra R."/>
            <person name="Miyata K."/>
            <person name="Fedorova E."/>
            <person name="Kohlen W."/>
            <person name="Bisseling T."/>
            <person name="Smit S."/>
            <person name="Geurts R."/>
        </authorList>
    </citation>
    <scope>NUCLEOTIDE SEQUENCE [LARGE SCALE GENOMIC DNA]</scope>
    <source>
        <strain evidence="2">cv. RG33-2</strain>
    </source>
</reference>
<evidence type="ECO:0000313" key="2">
    <source>
        <dbReference type="Proteomes" id="UP000237000"/>
    </source>
</evidence>
<protein>
    <submittedName>
        <fullName evidence="1">Uncharacterized protein</fullName>
    </submittedName>
</protein>
<name>A0A2P5DFV3_TREOI</name>
<dbReference type="AlphaFoldDB" id="A0A2P5DFV3"/>
<gene>
    <name evidence="1" type="ORF">TorRG33x02_252770</name>
</gene>
<accession>A0A2P5DFV3</accession>
<sequence length="95" mass="10218">MACPIENDDFLKLSSIQIDISRLGFSNLFVSSCSICLGPHSLSDSSSSHLLVYAVAVTQTQAEAFPSASYPINIKLSPRLKLNSNISSWPSALQS</sequence>
<keyword evidence="2" id="KW-1185">Reference proteome</keyword>
<dbReference type="Proteomes" id="UP000237000">
    <property type="component" value="Unassembled WGS sequence"/>
</dbReference>
<organism evidence="1 2">
    <name type="scientific">Trema orientale</name>
    <name type="common">Charcoal tree</name>
    <name type="synonym">Celtis orientalis</name>
    <dbReference type="NCBI Taxonomy" id="63057"/>
    <lineage>
        <taxon>Eukaryota</taxon>
        <taxon>Viridiplantae</taxon>
        <taxon>Streptophyta</taxon>
        <taxon>Embryophyta</taxon>
        <taxon>Tracheophyta</taxon>
        <taxon>Spermatophyta</taxon>
        <taxon>Magnoliopsida</taxon>
        <taxon>eudicotyledons</taxon>
        <taxon>Gunneridae</taxon>
        <taxon>Pentapetalae</taxon>
        <taxon>rosids</taxon>
        <taxon>fabids</taxon>
        <taxon>Rosales</taxon>
        <taxon>Cannabaceae</taxon>
        <taxon>Trema</taxon>
    </lineage>
</organism>
<evidence type="ECO:0000313" key="1">
    <source>
        <dbReference type="EMBL" id="PON72157.1"/>
    </source>
</evidence>